<gene>
    <name evidence="3" type="ORF">AFUS01_LOCUS7321</name>
</gene>
<keyword evidence="2" id="KW-0732">Signal</keyword>
<comment type="caution">
    <text evidence="3">The sequence shown here is derived from an EMBL/GenBank/DDBJ whole genome shotgun (WGS) entry which is preliminary data.</text>
</comment>
<evidence type="ECO:0000256" key="1">
    <source>
        <dbReference type="SAM" id="MobiDB-lite"/>
    </source>
</evidence>
<feature type="non-terminal residue" evidence="3">
    <location>
        <position position="43"/>
    </location>
</feature>
<evidence type="ECO:0000256" key="2">
    <source>
        <dbReference type="SAM" id="SignalP"/>
    </source>
</evidence>
<evidence type="ECO:0000313" key="3">
    <source>
        <dbReference type="EMBL" id="CAG7717887.1"/>
    </source>
</evidence>
<protein>
    <submittedName>
        <fullName evidence="3">Uncharacterized protein</fullName>
    </submittedName>
</protein>
<organism evidence="3 4">
    <name type="scientific">Allacma fusca</name>
    <dbReference type="NCBI Taxonomy" id="39272"/>
    <lineage>
        <taxon>Eukaryota</taxon>
        <taxon>Metazoa</taxon>
        <taxon>Ecdysozoa</taxon>
        <taxon>Arthropoda</taxon>
        <taxon>Hexapoda</taxon>
        <taxon>Collembola</taxon>
        <taxon>Symphypleona</taxon>
        <taxon>Sminthuridae</taxon>
        <taxon>Allacma</taxon>
    </lineage>
</organism>
<proteinExistence type="predicted"/>
<name>A0A8J2NTM2_9HEXA</name>
<sequence length="43" mass="4443">MLIVVVGLMTVLRLAEAPIGPSTTLPSSSKPALRPTPTPTMTP</sequence>
<feature type="region of interest" description="Disordered" evidence="1">
    <location>
        <begin position="19"/>
        <end position="43"/>
    </location>
</feature>
<feature type="signal peptide" evidence="2">
    <location>
        <begin position="1"/>
        <end position="17"/>
    </location>
</feature>
<keyword evidence="4" id="KW-1185">Reference proteome</keyword>
<reference evidence="3" key="1">
    <citation type="submission" date="2021-06" db="EMBL/GenBank/DDBJ databases">
        <authorList>
            <person name="Hodson N. C."/>
            <person name="Mongue J. A."/>
            <person name="Jaron S. K."/>
        </authorList>
    </citation>
    <scope>NUCLEOTIDE SEQUENCE</scope>
</reference>
<dbReference type="AlphaFoldDB" id="A0A8J2NTM2"/>
<accession>A0A8J2NTM2</accession>
<dbReference type="Proteomes" id="UP000708208">
    <property type="component" value="Unassembled WGS sequence"/>
</dbReference>
<feature type="compositionally biased region" description="Pro residues" evidence="1">
    <location>
        <begin position="34"/>
        <end position="43"/>
    </location>
</feature>
<evidence type="ECO:0000313" key="4">
    <source>
        <dbReference type="Proteomes" id="UP000708208"/>
    </source>
</evidence>
<feature type="compositionally biased region" description="Polar residues" evidence="1">
    <location>
        <begin position="21"/>
        <end position="30"/>
    </location>
</feature>
<dbReference type="EMBL" id="CAJVCH010049356">
    <property type="protein sequence ID" value="CAG7717887.1"/>
    <property type="molecule type" value="Genomic_DNA"/>
</dbReference>
<feature type="chain" id="PRO_5035272297" evidence="2">
    <location>
        <begin position="18"/>
        <end position="43"/>
    </location>
</feature>